<feature type="region of interest" description="Disordered" evidence="2">
    <location>
        <begin position="131"/>
        <end position="157"/>
    </location>
</feature>
<evidence type="ECO:0000313" key="4">
    <source>
        <dbReference type="Proteomes" id="UP000187406"/>
    </source>
</evidence>
<protein>
    <submittedName>
        <fullName evidence="3">Uncharacterized protein</fullName>
    </submittedName>
</protein>
<dbReference type="PANTHER" id="PTHR34778">
    <property type="entry name" value="OS02G0580700 PROTEIN"/>
    <property type="match status" value="1"/>
</dbReference>
<organism evidence="3 4">
    <name type="scientific">Cephalotus follicularis</name>
    <name type="common">Albany pitcher plant</name>
    <dbReference type="NCBI Taxonomy" id="3775"/>
    <lineage>
        <taxon>Eukaryota</taxon>
        <taxon>Viridiplantae</taxon>
        <taxon>Streptophyta</taxon>
        <taxon>Embryophyta</taxon>
        <taxon>Tracheophyta</taxon>
        <taxon>Spermatophyta</taxon>
        <taxon>Magnoliopsida</taxon>
        <taxon>eudicotyledons</taxon>
        <taxon>Gunneridae</taxon>
        <taxon>Pentapetalae</taxon>
        <taxon>rosids</taxon>
        <taxon>fabids</taxon>
        <taxon>Oxalidales</taxon>
        <taxon>Cephalotaceae</taxon>
        <taxon>Cephalotus</taxon>
    </lineage>
</organism>
<evidence type="ECO:0000256" key="1">
    <source>
        <dbReference type="SAM" id="Coils"/>
    </source>
</evidence>
<feature type="compositionally biased region" description="Basic and acidic residues" evidence="2">
    <location>
        <begin position="411"/>
        <end position="420"/>
    </location>
</feature>
<feature type="coiled-coil region" evidence="1">
    <location>
        <begin position="61"/>
        <end position="116"/>
    </location>
</feature>
<dbReference type="AlphaFoldDB" id="A0A1Q3DIW7"/>
<feature type="non-terminal residue" evidence="3">
    <location>
        <position position="1"/>
    </location>
</feature>
<evidence type="ECO:0000313" key="3">
    <source>
        <dbReference type="EMBL" id="GAV92434.1"/>
    </source>
</evidence>
<dbReference type="FunCoup" id="A0A1Q3DIW7">
    <property type="interactions" value="499"/>
</dbReference>
<proteinExistence type="predicted"/>
<reference evidence="4" key="1">
    <citation type="submission" date="2016-04" db="EMBL/GenBank/DDBJ databases">
        <title>Cephalotus genome sequencing.</title>
        <authorList>
            <person name="Fukushima K."/>
            <person name="Hasebe M."/>
            <person name="Fang X."/>
        </authorList>
    </citation>
    <scope>NUCLEOTIDE SEQUENCE [LARGE SCALE GENOMIC DNA]</scope>
    <source>
        <strain evidence="4">cv. St1</strain>
    </source>
</reference>
<dbReference type="EMBL" id="BDDD01009871">
    <property type="protein sequence ID" value="GAV92434.1"/>
    <property type="molecule type" value="Genomic_DNA"/>
</dbReference>
<dbReference type="PANTHER" id="PTHR34778:SF2">
    <property type="entry name" value="OS02G0580700 PROTEIN"/>
    <property type="match status" value="1"/>
</dbReference>
<sequence length="591" mass="66625">QKLMALKKAYADIILNTAKEAAARIMVSERKALRYQQELFAAKDEALHMLLRLKKMLDAKVNESEVTSLSQQRRIEELEAQLGEAEDIVRDLRAELSELQEELDKVTNDRTQLLHEQIPKNDMAIQATTLDDNRPSASGSVSSSLPEAQPGLVSTSDMKHITSNGTYEEKKCCSEYGSHKDNCFAFNSDFASIVMRNKEPELYRNGCTQRIRAFERILLDENLSVSGQVDCEKNEKSIVEDKEHKNFSIEYAPEAANVCGGEEDPDERKVVQAGSNRIQIVALNSFNRKRKRRYRRTKVSLMKSLASEAANVCGGEEDPDETEVVQAGSNCIQVVAVNSFHIKRKGRKRRTKVSAFRKSPDHVLKLSKASDLSCLETFQFVDGNFQSKEYSRETEDKNQKDLDSPLGLKLPSDEDQKDLDSPLGLKLPSDITDMLSQSEFAEVPISDTEFLKACTVRNITNKDQLLKGDSQLMRQESESADISEVPACKRDLEMVNVTLENSYVKASDQTDGLSTQPTDNKFLKYTFQRKRKKESFSNPDRDSYIDKSTSKIKLEENDSLELQASSLIAESSRGNRRLAQVARQVGVMLEL</sequence>
<feature type="compositionally biased region" description="Basic and acidic residues" evidence="2">
    <location>
        <begin position="389"/>
        <end position="403"/>
    </location>
</feature>
<dbReference type="STRING" id="3775.A0A1Q3DIW7"/>
<name>A0A1Q3DIW7_CEPFO</name>
<keyword evidence="1" id="KW-0175">Coiled coil</keyword>
<gene>
    <name evidence="3" type="ORF">CFOL_v3_35813</name>
</gene>
<keyword evidence="4" id="KW-1185">Reference proteome</keyword>
<comment type="caution">
    <text evidence="3">The sequence shown here is derived from an EMBL/GenBank/DDBJ whole genome shotgun (WGS) entry which is preliminary data.</text>
</comment>
<feature type="region of interest" description="Disordered" evidence="2">
    <location>
        <begin position="389"/>
        <end position="421"/>
    </location>
</feature>
<dbReference type="Proteomes" id="UP000187406">
    <property type="component" value="Unassembled WGS sequence"/>
</dbReference>
<dbReference type="InParanoid" id="A0A1Q3DIW7"/>
<evidence type="ECO:0000256" key="2">
    <source>
        <dbReference type="SAM" id="MobiDB-lite"/>
    </source>
</evidence>
<dbReference type="OrthoDB" id="657513at2759"/>
<accession>A0A1Q3DIW7</accession>